<proteinExistence type="predicted"/>
<feature type="domain" description="ABM" evidence="1">
    <location>
        <begin position="20"/>
        <end position="112"/>
    </location>
</feature>
<organism evidence="2 3">
    <name type="scientific">Candidatus Nitrosymbiomonas proteolyticus</name>
    <dbReference type="NCBI Taxonomy" id="2608984"/>
    <lineage>
        <taxon>Bacteria</taxon>
        <taxon>Bacillati</taxon>
        <taxon>Armatimonadota</taxon>
        <taxon>Armatimonadota incertae sedis</taxon>
        <taxon>Candidatus Nitrosymbiomonas</taxon>
    </lineage>
</organism>
<dbReference type="PANTHER" id="PTHR34474:SF2">
    <property type="entry name" value="SIGNAL TRANSDUCTION PROTEIN TRAP"/>
    <property type="match status" value="1"/>
</dbReference>
<name>A0A809R6R2_9BACT</name>
<dbReference type="SUPFAM" id="SSF54909">
    <property type="entry name" value="Dimeric alpha+beta barrel"/>
    <property type="match status" value="1"/>
</dbReference>
<sequence>MDHKAKTQCGCASPCGPAQFVAINYISVRNDYALRFEELFATRAHAIDRVPGFVEMFVLRPDREGEAYLIISQWEDESGFRAWVGSSEFAEGHQRGFDDIKAAKAAGQEPPMTSSFQTYRIVAR</sequence>
<dbReference type="KEGG" id="npy:NPRO_07740"/>
<dbReference type="Proteomes" id="UP000662873">
    <property type="component" value="Chromosome"/>
</dbReference>
<accession>A0A809R6R2</accession>
<dbReference type="InterPro" id="IPR011008">
    <property type="entry name" value="Dimeric_a/b-barrel"/>
</dbReference>
<dbReference type="AlphaFoldDB" id="A0A809R6R2"/>
<evidence type="ECO:0000313" key="2">
    <source>
        <dbReference type="EMBL" id="BBO23179.1"/>
    </source>
</evidence>
<dbReference type="PANTHER" id="PTHR34474">
    <property type="entry name" value="SIGNAL TRANSDUCTION PROTEIN TRAP"/>
    <property type="match status" value="1"/>
</dbReference>
<keyword evidence="2" id="KW-0560">Oxidoreductase</keyword>
<reference evidence="2" key="1">
    <citation type="journal article" name="DNA Res.">
        <title>The physiological potential of anammox bacteria as revealed by their core genome structure.</title>
        <authorList>
            <person name="Okubo T."/>
            <person name="Toyoda A."/>
            <person name="Fukuhara K."/>
            <person name="Uchiyama I."/>
            <person name="Harigaya Y."/>
            <person name="Kuroiwa M."/>
            <person name="Suzuki T."/>
            <person name="Murakami Y."/>
            <person name="Suwa Y."/>
            <person name="Takami H."/>
        </authorList>
    </citation>
    <scope>NUCLEOTIDE SEQUENCE</scope>
    <source>
        <strain evidence="2">317325-2</strain>
    </source>
</reference>
<dbReference type="GO" id="GO:0004497">
    <property type="term" value="F:monooxygenase activity"/>
    <property type="evidence" value="ECO:0007669"/>
    <property type="project" value="UniProtKB-KW"/>
</dbReference>
<gene>
    <name evidence="2" type="ORF">NPRO_07740</name>
</gene>
<evidence type="ECO:0000259" key="1">
    <source>
        <dbReference type="PROSITE" id="PS51725"/>
    </source>
</evidence>
<evidence type="ECO:0000313" key="3">
    <source>
        <dbReference type="Proteomes" id="UP000662873"/>
    </source>
</evidence>
<dbReference type="InterPro" id="IPR007138">
    <property type="entry name" value="ABM_dom"/>
</dbReference>
<dbReference type="InterPro" id="IPR050404">
    <property type="entry name" value="Heme-degrading_MO"/>
</dbReference>
<dbReference type="PROSITE" id="PS51725">
    <property type="entry name" value="ABM"/>
    <property type="match status" value="1"/>
</dbReference>
<keyword evidence="2" id="KW-0503">Monooxygenase</keyword>
<dbReference type="EMBL" id="AP021858">
    <property type="protein sequence ID" value="BBO23179.1"/>
    <property type="molecule type" value="Genomic_DNA"/>
</dbReference>
<protein>
    <submittedName>
        <fullName evidence="2">Heme-degrading monooxygenase HmoB</fullName>
    </submittedName>
</protein>
<dbReference type="Gene3D" id="3.30.70.100">
    <property type="match status" value="1"/>
</dbReference>
<dbReference type="Pfam" id="PF03992">
    <property type="entry name" value="ABM"/>
    <property type="match status" value="1"/>
</dbReference>